<evidence type="ECO:0000313" key="8">
    <source>
        <dbReference type="Proteomes" id="UP000287447"/>
    </source>
</evidence>
<dbReference type="Proteomes" id="UP000287447">
    <property type="component" value="Unassembled WGS sequence"/>
</dbReference>
<dbReference type="GO" id="GO:0015807">
    <property type="term" value="P:L-amino acid transport"/>
    <property type="evidence" value="ECO:0007669"/>
    <property type="project" value="TreeGrafter"/>
</dbReference>
<dbReference type="GO" id="GO:0016887">
    <property type="term" value="F:ATP hydrolysis activity"/>
    <property type="evidence" value="ECO:0007669"/>
    <property type="project" value="InterPro"/>
</dbReference>
<keyword evidence="4 7" id="KW-0067">ATP-binding</keyword>
<evidence type="ECO:0000256" key="1">
    <source>
        <dbReference type="ARBA" id="ARBA00005417"/>
    </source>
</evidence>
<evidence type="ECO:0000256" key="4">
    <source>
        <dbReference type="ARBA" id="ARBA00022840"/>
    </source>
</evidence>
<dbReference type="Pfam" id="PF00005">
    <property type="entry name" value="ABC_tran"/>
    <property type="match status" value="1"/>
</dbReference>
<keyword evidence="3" id="KW-0547">Nucleotide-binding</keyword>
<dbReference type="RefSeq" id="WP_127763669.1">
    <property type="nucleotide sequence ID" value="NZ_SADE01000001.1"/>
</dbReference>
<dbReference type="InterPro" id="IPR003593">
    <property type="entry name" value="AAA+_ATPase"/>
</dbReference>
<dbReference type="InterPro" id="IPR017871">
    <property type="entry name" value="ABC_transporter-like_CS"/>
</dbReference>
<dbReference type="SUPFAM" id="SSF52540">
    <property type="entry name" value="P-loop containing nucleoside triphosphate hydrolases"/>
    <property type="match status" value="1"/>
</dbReference>
<proteinExistence type="inferred from homology"/>
<dbReference type="InterPro" id="IPR052156">
    <property type="entry name" value="BCAA_Transport_ATP-bd_LivF"/>
</dbReference>
<gene>
    <name evidence="7" type="ORF">EOI86_03110</name>
</gene>
<evidence type="ECO:0000256" key="3">
    <source>
        <dbReference type="ARBA" id="ARBA00022741"/>
    </source>
</evidence>
<dbReference type="CDD" id="cd03224">
    <property type="entry name" value="ABC_TM1139_LivF_branched"/>
    <property type="match status" value="1"/>
</dbReference>
<dbReference type="OrthoDB" id="9775250at2"/>
<keyword evidence="8" id="KW-1185">Reference proteome</keyword>
<dbReference type="GO" id="GO:0005524">
    <property type="term" value="F:ATP binding"/>
    <property type="evidence" value="ECO:0007669"/>
    <property type="project" value="UniProtKB-KW"/>
</dbReference>
<dbReference type="SMART" id="SM00382">
    <property type="entry name" value="AAA"/>
    <property type="match status" value="1"/>
</dbReference>
<keyword evidence="2" id="KW-0813">Transport</keyword>
<organism evidence="7 8">
    <name type="scientific">Hwanghaeella grinnelliae</name>
    <dbReference type="NCBI Taxonomy" id="2500179"/>
    <lineage>
        <taxon>Bacteria</taxon>
        <taxon>Pseudomonadati</taxon>
        <taxon>Pseudomonadota</taxon>
        <taxon>Alphaproteobacteria</taxon>
        <taxon>Rhodospirillales</taxon>
        <taxon>Rhodospirillaceae</taxon>
        <taxon>Hwanghaeella</taxon>
    </lineage>
</organism>
<dbReference type="AlphaFoldDB" id="A0A3S2VP45"/>
<evidence type="ECO:0000256" key="2">
    <source>
        <dbReference type="ARBA" id="ARBA00022448"/>
    </source>
</evidence>
<dbReference type="InterPro" id="IPR003439">
    <property type="entry name" value="ABC_transporter-like_ATP-bd"/>
</dbReference>
<reference evidence="8" key="1">
    <citation type="submission" date="2019-01" db="EMBL/GenBank/DDBJ databases">
        <title>Gri0909 isolated from a small marine red alga.</title>
        <authorList>
            <person name="Kim J."/>
            <person name="Jeong S.E."/>
            <person name="Jeon C.O."/>
        </authorList>
    </citation>
    <scope>NUCLEOTIDE SEQUENCE [LARGE SCALE GENOMIC DNA]</scope>
    <source>
        <strain evidence="8">Gri0909</strain>
    </source>
</reference>
<dbReference type="GO" id="GO:0015658">
    <property type="term" value="F:branched-chain amino acid transmembrane transporter activity"/>
    <property type="evidence" value="ECO:0007669"/>
    <property type="project" value="TreeGrafter"/>
</dbReference>
<comment type="similarity">
    <text evidence="1">Belongs to the ABC transporter superfamily.</text>
</comment>
<dbReference type="PANTHER" id="PTHR43820:SF2">
    <property type="entry name" value="ABC TRANSPORTER ATP-BINDING PROTEIN"/>
    <property type="match status" value="1"/>
</dbReference>
<evidence type="ECO:0000259" key="6">
    <source>
        <dbReference type="PROSITE" id="PS50893"/>
    </source>
</evidence>
<feature type="domain" description="ABC transporter" evidence="6">
    <location>
        <begin position="10"/>
        <end position="240"/>
    </location>
</feature>
<evidence type="ECO:0000313" key="7">
    <source>
        <dbReference type="EMBL" id="RVU38297.1"/>
    </source>
</evidence>
<protein>
    <submittedName>
        <fullName evidence="7">ABC transporter ATP-binding protein</fullName>
    </submittedName>
</protein>
<dbReference type="EMBL" id="SADE01000001">
    <property type="protein sequence ID" value="RVU38297.1"/>
    <property type="molecule type" value="Genomic_DNA"/>
</dbReference>
<keyword evidence="5" id="KW-0029">Amino-acid transport</keyword>
<evidence type="ECO:0000256" key="5">
    <source>
        <dbReference type="ARBA" id="ARBA00022970"/>
    </source>
</evidence>
<dbReference type="PROSITE" id="PS50893">
    <property type="entry name" value="ABC_TRANSPORTER_2"/>
    <property type="match status" value="1"/>
</dbReference>
<accession>A0A3S2VP45</accession>
<comment type="caution">
    <text evidence="7">The sequence shown here is derived from an EMBL/GenBank/DDBJ whole genome shotgun (WGS) entry which is preliminary data.</text>
</comment>
<sequence length="240" mass="25461">MTSPQAANGLTIENISAGYGQALAIRDISLTVAPGQVVALLGRNGAGKSTTLKAVMGMLHLRSGSVSMDGVTVSNRPVHARARTGIGYVPEDRRIFTGLTVSENLEAGRRPADGTDAWTPKKLFDLFPNLAPARDRHAAQLSGGEQQMLALARTLMGNPRMLLLDEPSEGLAPVIVDALAQVVKTLKQEGLGILLCEQNTVFTAKVADRAAIIESGSLQYEGSMSELALDDAVRKRYLAV</sequence>
<dbReference type="PROSITE" id="PS00211">
    <property type="entry name" value="ABC_TRANSPORTER_1"/>
    <property type="match status" value="1"/>
</dbReference>
<name>A0A3S2VP45_9PROT</name>
<dbReference type="Gene3D" id="3.40.50.300">
    <property type="entry name" value="P-loop containing nucleotide triphosphate hydrolases"/>
    <property type="match status" value="1"/>
</dbReference>
<dbReference type="InterPro" id="IPR027417">
    <property type="entry name" value="P-loop_NTPase"/>
</dbReference>
<dbReference type="PANTHER" id="PTHR43820">
    <property type="entry name" value="HIGH-AFFINITY BRANCHED-CHAIN AMINO ACID TRANSPORT ATP-BINDING PROTEIN LIVF"/>
    <property type="match status" value="1"/>
</dbReference>